<evidence type="ECO:0000256" key="12">
    <source>
        <dbReference type="ARBA" id="ARBA00037975"/>
    </source>
</evidence>
<evidence type="ECO:0000256" key="5">
    <source>
        <dbReference type="ARBA" id="ARBA00022617"/>
    </source>
</evidence>
<feature type="transmembrane region" description="Helical" evidence="13">
    <location>
        <begin position="118"/>
        <end position="135"/>
    </location>
</feature>
<feature type="transmembrane region" description="Helical" evidence="13">
    <location>
        <begin position="49"/>
        <end position="68"/>
    </location>
</feature>
<dbReference type="EMBL" id="LCYC01000039">
    <property type="protein sequence ID" value="KWV76321.1"/>
    <property type="molecule type" value="Genomic_DNA"/>
</dbReference>
<dbReference type="GO" id="GO:0020037">
    <property type="term" value="F:heme binding"/>
    <property type="evidence" value="ECO:0007669"/>
    <property type="project" value="TreeGrafter"/>
</dbReference>
<evidence type="ECO:0000256" key="4">
    <source>
        <dbReference type="ARBA" id="ARBA00022475"/>
    </source>
</evidence>
<dbReference type="Proteomes" id="UP000063434">
    <property type="component" value="Unassembled WGS sequence"/>
</dbReference>
<keyword evidence="4" id="KW-1003">Cell membrane</keyword>
<keyword evidence="7" id="KW-0479">Metal-binding</keyword>
<name>A0A109KVX2_PSEFL</name>
<comment type="similarity">
    <text evidence="12">Belongs to the cytochrome b561 family.</text>
</comment>
<evidence type="ECO:0000256" key="7">
    <source>
        <dbReference type="ARBA" id="ARBA00022723"/>
    </source>
</evidence>
<evidence type="ECO:0000313" key="16">
    <source>
        <dbReference type="Proteomes" id="UP000063434"/>
    </source>
</evidence>
<sequence>MTVSKTEGYTGIAKWLHWGMALIWLGSWCVGILASHWREELNPHHELTFLHKAVASTLLFLIVLRVFWRLIKRPPALPASMSPLMQRGAVLGHVLLYAVALMALPVSGWYWSSVADKAILVAGLFVLPPLVAPNPDLYDLAKLIHTWTAWFCAALVGGHVLIALKHHFVDKDEILKGMLPASKP</sequence>
<keyword evidence="10" id="KW-0408">Iron</keyword>
<evidence type="ECO:0000256" key="13">
    <source>
        <dbReference type="SAM" id="Phobius"/>
    </source>
</evidence>
<reference evidence="15 16" key="1">
    <citation type="submission" date="2015-05" db="EMBL/GenBank/DDBJ databases">
        <title>A genomic and transcriptomic approach to investigate the blue pigment phenotype in Pseudomonas fluorescens.</title>
        <authorList>
            <person name="Andreani N.A."/>
            <person name="Cardazzo B."/>
        </authorList>
    </citation>
    <scope>NUCLEOTIDE SEQUENCE [LARGE SCALE GENOMIC DNA]</scope>
    <source>
        <strain evidence="15 16">Ps_40</strain>
    </source>
</reference>
<keyword evidence="6 13" id="KW-0812">Transmembrane</keyword>
<dbReference type="InterPro" id="IPR016174">
    <property type="entry name" value="Di-haem_cyt_TM"/>
</dbReference>
<dbReference type="InterPro" id="IPR052168">
    <property type="entry name" value="Cytochrome_b561_oxidase"/>
</dbReference>
<organism evidence="15 16">
    <name type="scientific">Pseudomonas fluorescens</name>
    <dbReference type="NCBI Taxonomy" id="294"/>
    <lineage>
        <taxon>Bacteria</taxon>
        <taxon>Pseudomonadati</taxon>
        <taxon>Pseudomonadota</taxon>
        <taxon>Gammaproteobacteria</taxon>
        <taxon>Pseudomonadales</taxon>
        <taxon>Pseudomonadaceae</taxon>
        <taxon>Pseudomonas</taxon>
    </lineage>
</organism>
<dbReference type="InterPro" id="IPR011577">
    <property type="entry name" value="Cyt_b561_bac/Ni-Hgenase"/>
</dbReference>
<evidence type="ECO:0000256" key="2">
    <source>
        <dbReference type="ARBA" id="ARBA00004651"/>
    </source>
</evidence>
<dbReference type="Pfam" id="PF01292">
    <property type="entry name" value="Ni_hydr_CYTB"/>
    <property type="match status" value="1"/>
</dbReference>
<feature type="transmembrane region" description="Helical" evidence="13">
    <location>
        <begin position="147"/>
        <end position="164"/>
    </location>
</feature>
<comment type="subcellular location">
    <subcellularLocation>
        <location evidence="2">Cell membrane</location>
        <topology evidence="2">Multi-pass membrane protein</topology>
    </subcellularLocation>
</comment>
<evidence type="ECO:0000313" key="15">
    <source>
        <dbReference type="EMBL" id="KWV76321.1"/>
    </source>
</evidence>
<dbReference type="PANTHER" id="PTHR30529">
    <property type="entry name" value="CYTOCHROME B561"/>
    <property type="match status" value="1"/>
</dbReference>
<comment type="cofactor">
    <cofactor evidence="1">
        <name>heme b</name>
        <dbReference type="ChEBI" id="CHEBI:60344"/>
    </cofactor>
</comment>
<feature type="transmembrane region" description="Helical" evidence="13">
    <location>
        <begin position="15"/>
        <end position="37"/>
    </location>
</feature>
<dbReference type="GO" id="GO:0022904">
    <property type="term" value="P:respiratory electron transport chain"/>
    <property type="evidence" value="ECO:0007669"/>
    <property type="project" value="InterPro"/>
</dbReference>
<gene>
    <name evidence="15" type="ORF">PFL603g_02661</name>
</gene>
<dbReference type="AlphaFoldDB" id="A0A109KVX2"/>
<evidence type="ECO:0000256" key="6">
    <source>
        <dbReference type="ARBA" id="ARBA00022692"/>
    </source>
</evidence>
<feature type="domain" description="Cytochrome b561 bacterial/Ni-hydrogenase" evidence="14">
    <location>
        <begin position="9"/>
        <end position="180"/>
    </location>
</feature>
<evidence type="ECO:0000256" key="9">
    <source>
        <dbReference type="ARBA" id="ARBA00022989"/>
    </source>
</evidence>
<dbReference type="SUPFAM" id="SSF81342">
    <property type="entry name" value="Transmembrane di-heme cytochromes"/>
    <property type="match status" value="1"/>
</dbReference>
<dbReference type="GO" id="GO:0046872">
    <property type="term" value="F:metal ion binding"/>
    <property type="evidence" value="ECO:0007669"/>
    <property type="project" value="UniProtKB-KW"/>
</dbReference>
<feature type="transmembrane region" description="Helical" evidence="13">
    <location>
        <begin position="88"/>
        <end position="111"/>
    </location>
</feature>
<evidence type="ECO:0000256" key="1">
    <source>
        <dbReference type="ARBA" id="ARBA00001970"/>
    </source>
</evidence>
<dbReference type="GO" id="GO:0005886">
    <property type="term" value="C:plasma membrane"/>
    <property type="evidence" value="ECO:0007669"/>
    <property type="project" value="UniProtKB-SubCell"/>
</dbReference>
<evidence type="ECO:0000256" key="11">
    <source>
        <dbReference type="ARBA" id="ARBA00023136"/>
    </source>
</evidence>
<evidence type="ECO:0000256" key="10">
    <source>
        <dbReference type="ARBA" id="ARBA00023004"/>
    </source>
</evidence>
<proteinExistence type="inferred from homology"/>
<keyword evidence="11 13" id="KW-0472">Membrane</keyword>
<keyword evidence="9 13" id="KW-1133">Transmembrane helix</keyword>
<accession>A0A109KVX2</accession>
<dbReference type="PATRIC" id="fig|294.195.peg.2843"/>
<dbReference type="PANTHER" id="PTHR30529:SF1">
    <property type="entry name" value="CYTOCHROME B561 HOMOLOG 2"/>
    <property type="match status" value="1"/>
</dbReference>
<keyword evidence="5" id="KW-0349">Heme</keyword>
<keyword evidence="3" id="KW-0813">Transport</keyword>
<dbReference type="GO" id="GO:0009055">
    <property type="term" value="F:electron transfer activity"/>
    <property type="evidence" value="ECO:0007669"/>
    <property type="project" value="InterPro"/>
</dbReference>
<evidence type="ECO:0000259" key="14">
    <source>
        <dbReference type="Pfam" id="PF01292"/>
    </source>
</evidence>
<evidence type="ECO:0000256" key="3">
    <source>
        <dbReference type="ARBA" id="ARBA00022448"/>
    </source>
</evidence>
<dbReference type="RefSeq" id="WP_060766002.1">
    <property type="nucleotide sequence ID" value="NZ_LCYC01000039.1"/>
</dbReference>
<keyword evidence="8" id="KW-0249">Electron transport</keyword>
<protein>
    <recommendedName>
        <fullName evidence="14">Cytochrome b561 bacterial/Ni-hydrogenase domain-containing protein</fullName>
    </recommendedName>
</protein>
<comment type="caution">
    <text evidence="15">The sequence shown here is derived from an EMBL/GenBank/DDBJ whole genome shotgun (WGS) entry which is preliminary data.</text>
</comment>
<evidence type="ECO:0000256" key="8">
    <source>
        <dbReference type="ARBA" id="ARBA00022982"/>
    </source>
</evidence>